<dbReference type="Proteomes" id="UP001216674">
    <property type="component" value="Unassembled WGS sequence"/>
</dbReference>
<reference evidence="3 4" key="1">
    <citation type="submission" date="2023-03" db="EMBL/GenBank/DDBJ databases">
        <title>Draft assemblies of triclosan tolerant bacteria isolated from returned activated sludge.</title>
        <authorList>
            <person name="Van Hamelsveld S."/>
        </authorList>
    </citation>
    <scope>NUCLEOTIDE SEQUENCE [LARGE SCALE GENOMIC DNA]</scope>
    <source>
        <strain evidence="3 4">GW210010_S58</strain>
    </source>
</reference>
<keyword evidence="1" id="KW-0456">Lyase</keyword>
<organism evidence="3 4">
    <name type="scientific">Cupriavidus basilensis</name>
    <dbReference type="NCBI Taxonomy" id="68895"/>
    <lineage>
        <taxon>Bacteria</taxon>
        <taxon>Pseudomonadati</taxon>
        <taxon>Pseudomonadota</taxon>
        <taxon>Betaproteobacteria</taxon>
        <taxon>Burkholderiales</taxon>
        <taxon>Burkholderiaceae</taxon>
        <taxon>Cupriavidus</taxon>
    </lineage>
</organism>
<feature type="domain" description="ApeI dehydratase-like" evidence="2">
    <location>
        <begin position="29"/>
        <end position="96"/>
    </location>
</feature>
<gene>
    <name evidence="3" type="ORF">P3W85_20690</name>
</gene>
<dbReference type="SUPFAM" id="SSF54637">
    <property type="entry name" value="Thioesterase/thiol ester dehydrase-isomerase"/>
    <property type="match status" value="2"/>
</dbReference>
<keyword evidence="4" id="KW-1185">Reference proteome</keyword>
<dbReference type="PANTHER" id="PTHR30272">
    <property type="entry name" value="3-HYDROXYACYL-[ACYL-CARRIER-PROTEIN] DEHYDRATASE"/>
    <property type="match status" value="1"/>
</dbReference>
<dbReference type="InterPro" id="IPR029069">
    <property type="entry name" value="HotDog_dom_sf"/>
</dbReference>
<dbReference type="Pfam" id="PF22818">
    <property type="entry name" value="ApeI-like"/>
    <property type="match status" value="1"/>
</dbReference>
<dbReference type="InterPro" id="IPR013114">
    <property type="entry name" value="FabA_FabZ"/>
</dbReference>
<dbReference type="Gene3D" id="3.10.129.10">
    <property type="entry name" value="Hotdog Thioesterase"/>
    <property type="match status" value="2"/>
</dbReference>
<dbReference type="RefSeq" id="WP_276266161.1">
    <property type="nucleotide sequence ID" value="NZ_JARJLM010000351.1"/>
</dbReference>
<dbReference type="InterPro" id="IPR054545">
    <property type="entry name" value="ApeI-like"/>
</dbReference>
<accession>A0ABT6ARU5</accession>
<proteinExistence type="predicted"/>
<evidence type="ECO:0000313" key="4">
    <source>
        <dbReference type="Proteomes" id="UP001216674"/>
    </source>
</evidence>
<dbReference type="PANTHER" id="PTHR30272:SF1">
    <property type="entry name" value="3-HYDROXYACYL-[ACYL-CARRIER-PROTEIN] DEHYDRATASE"/>
    <property type="match status" value="1"/>
</dbReference>
<evidence type="ECO:0000259" key="2">
    <source>
        <dbReference type="Pfam" id="PF22818"/>
    </source>
</evidence>
<sequence>MNTTLQLPTKARDAAVGSEIHDHFLVSGTDIFALGHYPGNPIYPGVLIAERLCRLAETLLHGETGEVMSVDAIKRIQYLDAVLPGDRVELSASLRTITESGMEISATARVGDKLKARATLRCIARGKAAADGGEAQRLDPGGKAGRAMSHRQIASVLPHRYPFLLLDTIEDYEPGAWIRARKVVNRASPLFLEQPPPWYPQGLIIESIGQAGIALFFMSRDASEPQDIVLGSVGDTTLQHHVPFDVALTIEARIDRMLQNGVVFSGEARIGNQIVTRVGSLVAMIDPR</sequence>
<protein>
    <submittedName>
        <fullName evidence="3">Beta-hydroxyacyl-ACP dehydratase</fullName>
    </submittedName>
</protein>
<evidence type="ECO:0000256" key="1">
    <source>
        <dbReference type="ARBA" id="ARBA00023239"/>
    </source>
</evidence>
<comment type="caution">
    <text evidence="3">The sequence shown here is derived from an EMBL/GenBank/DDBJ whole genome shotgun (WGS) entry which is preliminary data.</text>
</comment>
<name>A0ABT6ARU5_9BURK</name>
<dbReference type="EMBL" id="JARJLM010000351">
    <property type="protein sequence ID" value="MDF3835354.1"/>
    <property type="molecule type" value="Genomic_DNA"/>
</dbReference>
<evidence type="ECO:0000313" key="3">
    <source>
        <dbReference type="EMBL" id="MDF3835354.1"/>
    </source>
</evidence>